<accession>A0A8D8S750</accession>
<reference evidence="1" key="1">
    <citation type="submission" date="2021-05" db="EMBL/GenBank/DDBJ databases">
        <authorList>
            <person name="Alioto T."/>
            <person name="Alioto T."/>
            <person name="Gomez Garrido J."/>
        </authorList>
    </citation>
    <scope>NUCLEOTIDE SEQUENCE</scope>
</reference>
<dbReference type="EMBL" id="HBUF01013339">
    <property type="protein sequence ID" value="CAG6608831.1"/>
    <property type="molecule type" value="Transcribed_RNA"/>
</dbReference>
<dbReference type="AlphaFoldDB" id="A0A8D8S750"/>
<sequence>MLLPRIMVVVAVSKCVLVSFEVWFSKVSNHRPIIIVLVVLSPCGTVWSPIVEVCAPFVLDVMFLEPCVPNVPMRHGGESPMLLVDVPIDLMFSKEVLILPSTDSYCRQIQYGCGFVSSGIEQEIHPLHFHWLFLSVFH</sequence>
<protein>
    <submittedName>
        <fullName evidence="1">Uncharacterized protein</fullName>
    </submittedName>
</protein>
<dbReference type="EMBL" id="HBUF01204306">
    <property type="protein sequence ID" value="CAG6663030.1"/>
    <property type="molecule type" value="Transcribed_RNA"/>
</dbReference>
<dbReference type="EMBL" id="HBUF01204305">
    <property type="protein sequence ID" value="CAG6663028.1"/>
    <property type="molecule type" value="Transcribed_RNA"/>
</dbReference>
<dbReference type="EMBL" id="HBUF01420587">
    <property type="protein sequence ID" value="CAG6740728.1"/>
    <property type="molecule type" value="Transcribed_RNA"/>
</dbReference>
<evidence type="ECO:0000313" key="1">
    <source>
        <dbReference type="EMBL" id="CAG6663030.1"/>
    </source>
</evidence>
<name>A0A8D8S750_9HEMI</name>
<proteinExistence type="predicted"/>
<organism evidence="1">
    <name type="scientific">Cacopsylla melanoneura</name>
    <dbReference type="NCBI Taxonomy" id="428564"/>
    <lineage>
        <taxon>Eukaryota</taxon>
        <taxon>Metazoa</taxon>
        <taxon>Ecdysozoa</taxon>
        <taxon>Arthropoda</taxon>
        <taxon>Hexapoda</taxon>
        <taxon>Insecta</taxon>
        <taxon>Pterygota</taxon>
        <taxon>Neoptera</taxon>
        <taxon>Paraneoptera</taxon>
        <taxon>Hemiptera</taxon>
        <taxon>Sternorrhyncha</taxon>
        <taxon>Psylloidea</taxon>
        <taxon>Psyllidae</taxon>
        <taxon>Psyllinae</taxon>
        <taxon>Cacopsylla</taxon>
    </lineage>
</organism>
<dbReference type="EMBL" id="HBUF01420586">
    <property type="protein sequence ID" value="CAG6740727.1"/>
    <property type="molecule type" value="Transcribed_RNA"/>
</dbReference>